<dbReference type="InterPro" id="IPR018656">
    <property type="entry name" value="DUF2087"/>
</dbReference>
<dbReference type="Pfam" id="PF09860">
    <property type="entry name" value="DUF2087"/>
    <property type="match status" value="1"/>
</dbReference>
<reference evidence="2" key="1">
    <citation type="submission" date="2022-12" db="EMBL/GenBank/DDBJ databases">
        <title>Reference genome sequencing for broad-spectrum identification of bacterial and archaeal isolates by mass spectrometry.</title>
        <authorList>
            <person name="Sekiguchi Y."/>
            <person name="Tourlousse D.M."/>
        </authorList>
    </citation>
    <scope>NUCLEOTIDE SEQUENCE</scope>
    <source>
        <strain evidence="2">LLR39Z86</strain>
    </source>
</reference>
<dbReference type="Proteomes" id="UP001144313">
    <property type="component" value="Unassembled WGS sequence"/>
</dbReference>
<evidence type="ECO:0000313" key="2">
    <source>
        <dbReference type="EMBL" id="GLI43794.1"/>
    </source>
</evidence>
<dbReference type="RefSeq" id="WP_270114489.1">
    <property type="nucleotide sequence ID" value="NZ_BAAAOL010000007.1"/>
</dbReference>
<organism evidence="2 3">
    <name type="scientific">Glycomyces algeriensis</name>
    <dbReference type="NCBI Taxonomy" id="256037"/>
    <lineage>
        <taxon>Bacteria</taxon>
        <taxon>Bacillati</taxon>
        <taxon>Actinomycetota</taxon>
        <taxon>Actinomycetes</taxon>
        <taxon>Glycomycetales</taxon>
        <taxon>Glycomycetaceae</taxon>
        <taxon>Glycomyces</taxon>
    </lineage>
</organism>
<gene>
    <name evidence="2" type="ORF">GALLR39Z86_36440</name>
</gene>
<dbReference type="EMBL" id="BSDT01000001">
    <property type="protein sequence ID" value="GLI43794.1"/>
    <property type="molecule type" value="Genomic_DNA"/>
</dbReference>
<evidence type="ECO:0000313" key="3">
    <source>
        <dbReference type="Proteomes" id="UP001144313"/>
    </source>
</evidence>
<comment type="caution">
    <text evidence="2">The sequence shown here is derived from an EMBL/GenBank/DDBJ whole genome shotgun (WGS) entry which is preliminary data.</text>
</comment>
<sequence>MEPSHLIVKALADPERLRVFADIVLTDSGTTVTDLRARHPRAEKALVRLFEAGLVTREDGKVRAAPDAFKDAAAAARAAAPAAPPGVSPEVAQLYSNGRVSVMPVNRRTRVALLRDIAGRRFAFDRVYTEAEVTETLAAEYHDPLQLRRDMVDELLLERTLGGREYRRREAPPI</sequence>
<keyword evidence="3" id="KW-1185">Reference proteome</keyword>
<accession>A0A9W6GBM2</accession>
<evidence type="ECO:0000259" key="1">
    <source>
        <dbReference type="Pfam" id="PF09860"/>
    </source>
</evidence>
<proteinExistence type="predicted"/>
<protein>
    <recommendedName>
        <fullName evidence="1">DUF2087 domain-containing protein</fullName>
    </recommendedName>
</protein>
<dbReference type="AlphaFoldDB" id="A0A9W6GBM2"/>
<feature type="domain" description="DUF2087" evidence="1">
    <location>
        <begin position="100"/>
        <end position="168"/>
    </location>
</feature>
<name>A0A9W6GBM2_9ACTN</name>